<gene>
    <name evidence="2" type="ORF">D0Y65_024955</name>
</gene>
<dbReference type="NCBIfam" id="TIGR01571">
    <property type="entry name" value="A_thal_Cys_rich"/>
    <property type="match status" value="1"/>
</dbReference>
<dbReference type="AlphaFoldDB" id="A0A445J4L5"/>
<dbReference type="Pfam" id="PF04749">
    <property type="entry name" value="PLAC8"/>
    <property type="match status" value="1"/>
</dbReference>
<sequence>MEERKQSRYVKLTKDQTPLEDITPGELNQPIQVPQLDVRKCPECRQPLPESYAPPADEPWMTGIFGCAEDRESCLTGLFCPCVLFGRNVERLKEDTPWTGPCICHAICIEGGISLAIATAAATSIFPAINLGTVCLIVEGLLFTWWMCGIHTGQVRQSLQKKYHLKVHVLKIFFIRTNGQHQIWNVVYQTSLIPSNETYSLACVRLVM</sequence>
<evidence type="ECO:0000313" key="2">
    <source>
        <dbReference type="EMBL" id="RZB93341.1"/>
    </source>
</evidence>
<comment type="caution">
    <text evidence="2">The sequence shown here is derived from an EMBL/GenBank/DDBJ whole genome shotgun (WGS) entry which is preliminary data.</text>
</comment>
<evidence type="ECO:0000256" key="1">
    <source>
        <dbReference type="SAM" id="MobiDB-lite"/>
    </source>
</evidence>
<dbReference type="PANTHER" id="PTHR15907">
    <property type="entry name" value="DUF614 FAMILY PROTEIN-RELATED"/>
    <property type="match status" value="1"/>
</dbReference>
<proteinExistence type="predicted"/>
<feature type="region of interest" description="Disordered" evidence="1">
    <location>
        <begin position="1"/>
        <end position="27"/>
    </location>
</feature>
<keyword evidence="3" id="KW-1185">Reference proteome</keyword>
<evidence type="ECO:0000313" key="3">
    <source>
        <dbReference type="Proteomes" id="UP000289340"/>
    </source>
</evidence>
<dbReference type="InterPro" id="IPR006461">
    <property type="entry name" value="PLAC_motif_containing"/>
</dbReference>
<dbReference type="Proteomes" id="UP000289340">
    <property type="component" value="Chromosome 9"/>
</dbReference>
<accession>A0A445J4L5</accession>
<protein>
    <submittedName>
        <fullName evidence="2">Cell number regulator 6 isoform C</fullName>
    </submittedName>
</protein>
<dbReference type="EMBL" id="QZWG01000009">
    <property type="protein sequence ID" value="RZB93341.1"/>
    <property type="molecule type" value="Genomic_DNA"/>
</dbReference>
<organism evidence="2 3">
    <name type="scientific">Glycine soja</name>
    <name type="common">Wild soybean</name>
    <dbReference type="NCBI Taxonomy" id="3848"/>
    <lineage>
        <taxon>Eukaryota</taxon>
        <taxon>Viridiplantae</taxon>
        <taxon>Streptophyta</taxon>
        <taxon>Embryophyta</taxon>
        <taxon>Tracheophyta</taxon>
        <taxon>Spermatophyta</taxon>
        <taxon>Magnoliopsida</taxon>
        <taxon>eudicotyledons</taxon>
        <taxon>Gunneridae</taxon>
        <taxon>Pentapetalae</taxon>
        <taxon>rosids</taxon>
        <taxon>fabids</taxon>
        <taxon>Fabales</taxon>
        <taxon>Fabaceae</taxon>
        <taxon>Papilionoideae</taxon>
        <taxon>50 kb inversion clade</taxon>
        <taxon>NPAAA clade</taxon>
        <taxon>indigoferoid/millettioid clade</taxon>
        <taxon>Phaseoleae</taxon>
        <taxon>Glycine</taxon>
        <taxon>Glycine subgen. Soja</taxon>
    </lineage>
</organism>
<reference evidence="2 3" key="1">
    <citation type="submission" date="2018-09" db="EMBL/GenBank/DDBJ databases">
        <title>A high-quality reference genome of wild soybean provides a powerful tool to mine soybean genomes.</title>
        <authorList>
            <person name="Xie M."/>
            <person name="Chung C.Y.L."/>
            <person name="Li M.-W."/>
            <person name="Wong F.-L."/>
            <person name="Chan T.-F."/>
            <person name="Lam H.-M."/>
        </authorList>
    </citation>
    <scope>NUCLEOTIDE SEQUENCE [LARGE SCALE GENOMIC DNA]</scope>
    <source>
        <strain evidence="3">cv. W05</strain>
        <tissue evidence="2">Hypocotyl of etiolated seedlings</tissue>
    </source>
</reference>
<name>A0A445J4L5_GLYSO</name>